<dbReference type="RefSeq" id="WP_132452850.1">
    <property type="nucleotide sequence ID" value="NZ_JAWIZJ010000001.1"/>
</dbReference>
<keyword evidence="3" id="KW-1185">Reference proteome</keyword>
<proteinExistence type="predicted"/>
<keyword evidence="2" id="KW-0808">Transferase</keyword>
<dbReference type="EMBL" id="SMBY01000001">
    <property type="protein sequence ID" value="TCV08959.1"/>
    <property type="molecule type" value="Genomic_DNA"/>
</dbReference>
<dbReference type="FunFam" id="3.90.550.10:FF:000130">
    <property type="entry name" value="Family 2 glycosyl transferase"/>
    <property type="match status" value="1"/>
</dbReference>
<reference evidence="2 3" key="1">
    <citation type="submission" date="2019-03" db="EMBL/GenBank/DDBJ databases">
        <title>Genomic Encyclopedia of Type Strains, Phase IV (KMG-IV): sequencing the most valuable type-strain genomes for metagenomic binning, comparative biology and taxonomic classification.</title>
        <authorList>
            <person name="Goeker M."/>
        </authorList>
    </citation>
    <scope>NUCLEOTIDE SEQUENCE [LARGE SCALE GENOMIC DNA]</scope>
    <source>
        <strain evidence="2 3">DSM 16730</strain>
    </source>
</reference>
<dbReference type="PANTHER" id="PTHR22916:SF3">
    <property type="entry name" value="UDP-GLCNAC:BETAGAL BETA-1,3-N-ACETYLGLUCOSAMINYLTRANSFERASE-LIKE PROTEIN 1"/>
    <property type="match status" value="1"/>
</dbReference>
<dbReference type="AlphaFoldDB" id="A0A4R3VSE4"/>
<dbReference type="GO" id="GO:0016758">
    <property type="term" value="F:hexosyltransferase activity"/>
    <property type="evidence" value="ECO:0007669"/>
    <property type="project" value="UniProtKB-ARBA"/>
</dbReference>
<accession>A0A4R3VSE4</accession>
<feature type="domain" description="Glycosyltransferase 2-like" evidence="1">
    <location>
        <begin position="5"/>
        <end position="133"/>
    </location>
</feature>
<name>A0A4R3VSE4_9GAMM</name>
<evidence type="ECO:0000259" key="1">
    <source>
        <dbReference type="Pfam" id="PF00535"/>
    </source>
</evidence>
<dbReference type="InterPro" id="IPR001173">
    <property type="entry name" value="Glyco_trans_2-like"/>
</dbReference>
<organism evidence="2 3">
    <name type="scientific">Samsonia erythrinae</name>
    <dbReference type="NCBI Taxonomy" id="160434"/>
    <lineage>
        <taxon>Bacteria</taxon>
        <taxon>Pseudomonadati</taxon>
        <taxon>Pseudomonadota</taxon>
        <taxon>Gammaproteobacteria</taxon>
        <taxon>Enterobacterales</taxon>
        <taxon>Pectobacteriaceae</taxon>
        <taxon>Samsonia</taxon>
    </lineage>
</organism>
<dbReference type="PANTHER" id="PTHR22916">
    <property type="entry name" value="GLYCOSYLTRANSFERASE"/>
    <property type="match status" value="1"/>
</dbReference>
<dbReference type="Pfam" id="PF00535">
    <property type="entry name" value="Glycos_transf_2"/>
    <property type="match status" value="1"/>
</dbReference>
<dbReference type="SUPFAM" id="SSF53448">
    <property type="entry name" value="Nucleotide-diphospho-sugar transferases"/>
    <property type="match status" value="1"/>
</dbReference>
<comment type="caution">
    <text evidence="2">The sequence shown here is derived from an EMBL/GenBank/DDBJ whole genome shotgun (WGS) entry which is preliminary data.</text>
</comment>
<protein>
    <submittedName>
        <fullName evidence="2">Glycosyltransferase involved in cell wall biosynthesis</fullName>
    </submittedName>
</protein>
<evidence type="ECO:0000313" key="3">
    <source>
        <dbReference type="Proteomes" id="UP000295433"/>
    </source>
</evidence>
<dbReference type="Proteomes" id="UP000295433">
    <property type="component" value="Unassembled WGS sequence"/>
</dbReference>
<dbReference type="OrthoDB" id="6813549at2"/>
<dbReference type="Gene3D" id="3.90.550.10">
    <property type="entry name" value="Spore Coat Polysaccharide Biosynthesis Protein SpsA, Chain A"/>
    <property type="match status" value="1"/>
</dbReference>
<sequence length="248" mass="28959">MSLVSIIMPTYNSESTLEESINSILLQTYNNWELIVTDDCSDDSTLEILKKFSEIDNRIKFFLNEKNMGAGFSRNKSIEAAKGDYIAFLDSDDLWLPEKLEKQINFMRNNNYALTYTAYKKIDEQGNVIGRFIPPMVTTYNKLLYSNVIGCLTAIYDVRILGKCFMPLIRKRQDMALWLSILKSYPAAYCLQEELALYRMSKNSISSNKFKILKHQWIFYRRVLGFSRIKSVYYFSVYAQKGLIKFLN</sequence>
<dbReference type="InterPro" id="IPR029044">
    <property type="entry name" value="Nucleotide-diphossugar_trans"/>
</dbReference>
<gene>
    <name evidence="2" type="ORF">EDC54_101482</name>
</gene>
<evidence type="ECO:0000313" key="2">
    <source>
        <dbReference type="EMBL" id="TCV08959.1"/>
    </source>
</evidence>